<dbReference type="InterPro" id="IPR050109">
    <property type="entry name" value="HTH-type_TetR-like_transc_reg"/>
</dbReference>
<dbReference type="InterPro" id="IPR009057">
    <property type="entry name" value="Homeodomain-like_sf"/>
</dbReference>
<accession>A0A6M1S9V6</accession>
<dbReference type="InterPro" id="IPR001647">
    <property type="entry name" value="HTH_TetR"/>
</dbReference>
<dbReference type="Pfam" id="PF02909">
    <property type="entry name" value="TetR_C_1"/>
    <property type="match status" value="1"/>
</dbReference>
<dbReference type="InterPro" id="IPR036271">
    <property type="entry name" value="Tet_transcr_reg_TetR-rel_C_sf"/>
</dbReference>
<dbReference type="InterPro" id="IPR004111">
    <property type="entry name" value="Repressor_TetR_C"/>
</dbReference>
<evidence type="ECO:0000259" key="7">
    <source>
        <dbReference type="PROSITE" id="PS50977"/>
    </source>
</evidence>
<dbReference type="PROSITE" id="PS01081">
    <property type="entry name" value="HTH_TETR_1"/>
    <property type="match status" value="1"/>
</dbReference>
<dbReference type="AlphaFoldDB" id="A0A6M1S9V6"/>
<dbReference type="SUPFAM" id="SSF46689">
    <property type="entry name" value="Homeodomain-like"/>
    <property type="match status" value="1"/>
</dbReference>
<dbReference type="SUPFAM" id="SSF48498">
    <property type="entry name" value="Tetracyclin repressor-like, C-terminal domain"/>
    <property type="match status" value="1"/>
</dbReference>
<dbReference type="Pfam" id="PF00440">
    <property type="entry name" value="TetR_N"/>
    <property type="match status" value="1"/>
</dbReference>
<dbReference type="PRINTS" id="PR00400">
    <property type="entry name" value="TETREPRESSOR"/>
</dbReference>
<evidence type="ECO:0000313" key="9">
    <source>
        <dbReference type="Proteomes" id="UP000477849"/>
    </source>
</evidence>
<dbReference type="PRINTS" id="PR00455">
    <property type="entry name" value="HTHTETR"/>
</dbReference>
<proteinExistence type="predicted"/>
<evidence type="ECO:0000256" key="3">
    <source>
        <dbReference type="ARBA" id="ARBA00023015"/>
    </source>
</evidence>
<evidence type="ECO:0000256" key="6">
    <source>
        <dbReference type="PROSITE-ProRule" id="PRU00335"/>
    </source>
</evidence>
<evidence type="ECO:0000313" key="8">
    <source>
        <dbReference type="EMBL" id="NGO63526.1"/>
    </source>
</evidence>
<keyword evidence="5" id="KW-0804">Transcription</keyword>
<evidence type="ECO:0000256" key="5">
    <source>
        <dbReference type="ARBA" id="ARBA00023163"/>
    </source>
</evidence>
<dbReference type="EMBL" id="JAAKZH010000002">
    <property type="protein sequence ID" value="NGO63526.1"/>
    <property type="molecule type" value="Genomic_DNA"/>
</dbReference>
<comment type="caution">
    <text evidence="8">The sequence shown here is derived from an EMBL/GenBank/DDBJ whole genome shotgun (WGS) entry which is preliminary data.</text>
</comment>
<dbReference type="PROSITE" id="PS50977">
    <property type="entry name" value="HTH_TETR_2"/>
    <property type="match status" value="1"/>
</dbReference>
<dbReference type="Gene3D" id="1.10.357.10">
    <property type="entry name" value="Tetracycline Repressor, domain 2"/>
    <property type="match status" value="1"/>
</dbReference>
<dbReference type="RefSeq" id="WP_163903994.1">
    <property type="nucleotide sequence ID" value="NZ_CP048427.1"/>
</dbReference>
<dbReference type="PANTHER" id="PTHR30055:SF151">
    <property type="entry name" value="TRANSCRIPTIONAL REGULATORY PROTEIN"/>
    <property type="match status" value="1"/>
</dbReference>
<dbReference type="InterPro" id="IPR023772">
    <property type="entry name" value="DNA-bd_HTH_TetR-type_CS"/>
</dbReference>
<gene>
    <name evidence="8" type="ORF">G6N76_07555</name>
</gene>
<keyword evidence="2" id="KW-0678">Repressor</keyword>
<reference evidence="8 9" key="1">
    <citation type="submission" date="2020-02" db="EMBL/GenBank/DDBJ databases">
        <title>Genome sequence of the type strain CCBAU10050 of Rhizobium daejeonense.</title>
        <authorList>
            <person name="Gao J."/>
            <person name="Sun J."/>
        </authorList>
    </citation>
    <scope>NUCLEOTIDE SEQUENCE [LARGE SCALE GENOMIC DNA]</scope>
    <source>
        <strain evidence="8 9">CCBAU10050</strain>
    </source>
</reference>
<organism evidence="8 9">
    <name type="scientific">Rhizobium daejeonense</name>
    <dbReference type="NCBI Taxonomy" id="240521"/>
    <lineage>
        <taxon>Bacteria</taxon>
        <taxon>Pseudomonadati</taxon>
        <taxon>Pseudomonadota</taxon>
        <taxon>Alphaproteobacteria</taxon>
        <taxon>Hyphomicrobiales</taxon>
        <taxon>Rhizobiaceae</taxon>
        <taxon>Rhizobium/Agrobacterium group</taxon>
        <taxon>Rhizobium</taxon>
    </lineage>
</organism>
<dbReference type="GO" id="GO:0045892">
    <property type="term" value="P:negative regulation of DNA-templated transcription"/>
    <property type="evidence" value="ECO:0007669"/>
    <property type="project" value="InterPro"/>
</dbReference>
<evidence type="ECO:0000256" key="2">
    <source>
        <dbReference type="ARBA" id="ARBA00022491"/>
    </source>
</evidence>
<sequence length="225" mass="24475">MAVVKEEVIATALGLLDESGLEGLTMRKLAETLKIQAPSLYWHFANKDALLDGMAEALLMPVAVEMRMGEPWDTRLAAIANELRRALLSRRDAARVFAGTFPVSGNVLRVGSHVMECLKEASGDERLAAWGTFTLLYYVLGFAIEEQAFTEKQGKQQAAAHPPELLEAYPLAVSVMAEITGESSDERFDFGLRMQIEGFRHVAARHGAAKQNDAAGEGGTALRKG</sequence>
<keyword evidence="9" id="KW-1185">Reference proteome</keyword>
<name>A0A6M1S9V6_9HYPH</name>
<dbReference type="Gene3D" id="1.10.10.60">
    <property type="entry name" value="Homeodomain-like"/>
    <property type="match status" value="1"/>
</dbReference>
<feature type="domain" description="HTH tetR-type" evidence="7">
    <location>
        <begin position="2"/>
        <end position="62"/>
    </location>
</feature>
<keyword evidence="4 6" id="KW-0238">DNA-binding</keyword>
<dbReference type="InterPro" id="IPR003012">
    <property type="entry name" value="Tet_transcr_reg_TetR"/>
</dbReference>
<dbReference type="GO" id="GO:0046677">
    <property type="term" value="P:response to antibiotic"/>
    <property type="evidence" value="ECO:0007669"/>
    <property type="project" value="InterPro"/>
</dbReference>
<dbReference type="Proteomes" id="UP000477849">
    <property type="component" value="Unassembled WGS sequence"/>
</dbReference>
<evidence type="ECO:0000256" key="4">
    <source>
        <dbReference type="ARBA" id="ARBA00023125"/>
    </source>
</evidence>
<dbReference type="GO" id="GO:0003700">
    <property type="term" value="F:DNA-binding transcription factor activity"/>
    <property type="evidence" value="ECO:0007669"/>
    <property type="project" value="TreeGrafter"/>
</dbReference>
<protein>
    <submittedName>
        <fullName evidence="8">TetR family transcriptional regulator</fullName>
    </submittedName>
</protein>
<dbReference type="GO" id="GO:0000976">
    <property type="term" value="F:transcription cis-regulatory region binding"/>
    <property type="evidence" value="ECO:0007669"/>
    <property type="project" value="TreeGrafter"/>
</dbReference>
<comment type="function">
    <text evidence="1">TetR is the repressor of the tetracycline resistance element; its N-terminal region forms a helix-turn-helix structure and binds DNA. Binding of tetracycline to TetR reduces the repressor affinity for the tetracycline resistance gene (tetA) promoter operator sites.</text>
</comment>
<keyword evidence="3" id="KW-0805">Transcription regulation</keyword>
<feature type="DNA-binding region" description="H-T-H motif" evidence="6">
    <location>
        <begin position="25"/>
        <end position="44"/>
    </location>
</feature>
<evidence type="ECO:0000256" key="1">
    <source>
        <dbReference type="ARBA" id="ARBA00002856"/>
    </source>
</evidence>
<dbReference type="PANTHER" id="PTHR30055">
    <property type="entry name" value="HTH-TYPE TRANSCRIPTIONAL REGULATOR RUTR"/>
    <property type="match status" value="1"/>
</dbReference>